<protein>
    <submittedName>
        <fullName evidence="11">Chitin-binding type-2 domain-containing protein</fullName>
    </submittedName>
</protein>
<dbReference type="PROSITE" id="PS01209">
    <property type="entry name" value="LDLRA_1"/>
    <property type="match status" value="1"/>
</dbReference>
<dbReference type="InterPro" id="IPR002557">
    <property type="entry name" value="Chitin-bd_dom"/>
</dbReference>
<evidence type="ECO:0000256" key="6">
    <source>
        <dbReference type="ARBA" id="ARBA00023136"/>
    </source>
</evidence>
<feature type="disulfide bond" evidence="8">
    <location>
        <begin position="180"/>
        <end position="195"/>
    </location>
</feature>
<evidence type="ECO:0000259" key="9">
    <source>
        <dbReference type="SMART" id="SM00494"/>
    </source>
</evidence>
<keyword evidence="4" id="KW-0677">Repeat</keyword>
<dbReference type="PANTHER" id="PTHR24270">
    <property type="entry name" value="LOW-DENSITY LIPOPROTEIN RECEPTOR-RELATED"/>
    <property type="match status" value="1"/>
</dbReference>
<comment type="subcellular location">
    <subcellularLocation>
        <location evidence="2">Endomembrane system</location>
    </subcellularLocation>
    <subcellularLocation>
        <location evidence="1">Membrane</location>
        <topology evidence="1">Single-pass membrane protein</topology>
    </subcellularLocation>
</comment>
<evidence type="ECO:0000256" key="5">
    <source>
        <dbReference type="ARBA" id="ARBA00022989"/>
    </source>
</evidence>
<dbReference type="Proteomes" id="UP000046393">
    <property type="component" value="Unplaced"/>
</dbReference>
<dbReference type="PROSITE" id="PS50068">
    <property type="entry name" value="LDLRA_2"/>
    <property type="match status" value="4"/>
</dbReference>
<keyword evidence="10" id="KW-1185">Reference proteome</keyword>
<dbReference type="GO" id="GO:0008061">
    <property type="term" value="F:chitin binding"/>
    <property type="evidence" value="ECO:0007669"/>
    <property type="project" value="InterPro"/>
</dbReference>
<evidence type="ECO:0000256" key="7">
    <source>
        <dbReference type="ARBA" id="ARBA00023157"/>
    </source>
</evidence>
<dbReference type="WBParaSite" id="SMUV_0000555301-mRNA-1">
    <property type="protein sequence ID" value="SMUV_0000555301-mRNA-1"/>
    <property type="gene ID" value="SMUV_0000555301"/>
</dbReference>
<dbReference type="CDD" id="cd00112">
    <property type="entry name" value="LDLa"/>
    <property type="match status" value="4"/>
</dbReference>
<name>A0A0N5ALW7_9BILA</name>
<dbReference type="SUPFAM" id="SSF57424">
    <property type="entry name" value="LDL receptor-like module"/>
    <property type="match status" value="4"/>
</dbReference>
<dbReference type="GO" id="GO:0005576">
    <property type="term" value="C:extracellular region"/>
    <property type="evidence" value="ECO:0007669"/>
    <property type="project" value="InterPro"/>
</dbReference>
<keyword evidence="6" id="KW-0472">Membrane</keyword>
<dbReference type="Pfam" id="PF00057">
    <property type="entry name" value="Ldl_recept_a"/>
    <property type="match status" value="3"/>
</dbReference>
<keyword evidence="5" id="KW-1133">Transmembrane helix</keyword>
<feature type="domain" description="Chitin-binding type-2" evidence="9">
    <location>
        <begin position="75"/>
        <end position="146"/>
    </location>
</feature>
<evidence type="ECO:0000256" key="2">
    <source>
        <dbReference type="ARBA" id="ARBA00004308"/>
    </source>
</evidence>
<dbReference type="STRING" id="451379.A0A0N5ALW7"/>
<keyword evidence="3" id="KW-0812">Transmembrane</keyword>
<dbReference type="InterPro" id="IPR002172">
    <property type="entry name" value="LDrepeatLR_classA_rpt"/>
</dbReference>
<organism evidence="10 11">
    <name type="scientific">Syphacia muris</name>
    <dbReference type="NCBI Taxonomy" id="451379"/>
    <lineage>
        <taxon>Eukaryota</taxon>
        <taxon>Metazoa</taxon>
        <taxon>Ecdysozoa</taxon>
        <taxon>Nematoda</taxon>
        <taxon>Chromadorea</taxon>
        <taxon>Rhabditida</taxon>
        <taxon>Spirurina</taxon>
        <taxon>Oxyuridomorpha</taxon>
        <taxon>Oxyuroidea</taxon>
        <taxon>Oxyuridae</taxon>
        <taxon>Syphacia</taxon>
    </lineage>
</organism>
<dbReference type="PRINTS" id="PR00261">
    <property type="entry name" value="LDLRECEPTOR"/>
</dbReference>
<dbReference type="InterPro" id="IPR036055">
    <property type="entry name" value="LDL_receptor-like_sf"/>
</dbReference>
<feature type="disulfide bond" evidence="8">
    <location>
        <begin position="307"/>
        <end position="322"/>
    </location>
</feature>
<dbReference type="SMART" id="SM00192">
    <property type="entry name" value="LDLa"/>
    <property type="match status" value="4"/>
</dbReference>
<dbReference type="GO" id="GO:0012505">
    <property type="term" value="C:endomembrane system"/>
    <property type="evidence" value="ECO:0007669"/>
    <property type="project" value="UniProtKB-SubCell"/>
</dbReference>
<evidence type="ECO:0000256" key="8">
    <source>
        <dbReference type="PROSITE-ProRule" id="PRU00124"/>
    </source>
</evidence>
<keyword evidence="7 8" id="KW-1015">Disulfide bond</keyword>
<comment type="caution">
    <text evidence="8">Lacks conserved residue(s) required for the propagation of feature annotation.</text>
</comment>
<dbReference type="GO" id="GO:0005886">
    <property type="term" value="C:plasma membrane"/>
    <property type="evidence" value="ECO:0007669"/>
    <property type="project" value="TreeGrafter"/>
</dbReference>
<evidence type="ECO:0000256" key="1">
    <source>
        <dbReference type="ARBA" id="ARBA00004167"/>
    </source>
</evidence>
<dbReference type="SMART" id="SM00494">
    <property type="entry name" value="ChtBD2"/>
    <property type="match status" value="1"/>
</dbReference>
<dbReference type="PANTHER" id="PTHR24270:SF59">
    <property type="entry name" value="LDL RECEPTOR REPEAT-CONTAINING PROTEIN EGG-1-RELATED"/>
    <property type="match status" value="1"/>
</dbReference>
<evidence type="ECO:0000256" key="4">
    <source>
        <dbReference type="ARBA" id="ARBA00022737"/>
    </source>
</evidence>
<reference evidence="11" key="1">
    <citation type="submission" date="2017-02" db="UniProtKB">
        <authorList>
            <consortium name="WormBaseParasite"/>
        </authorList>
    </citation>
    <scope>IDENTIFICATION</scope>
</reference>
<proteinExistence type="predicted"/>
<accession>A0A0N5ALW7</accession>
<feature type="disulfide bond" evidence="8">
    <location>
        <begin position="269"/>
        <end position="284"/>
    </location>
</feature>
<dbReference type="InterPro" id="IPR023415">
    <property type="entry name" value="LDLR_class-A_CS"/>
</dbReference>
<dbReference type="AlphaFoldDB" id="A0A0N5ALW7"/>
<evidence type="ECO:0000313" key="10">
    <source>
        <dbReference type="Proteomes" id="UP000046393"/>
    </source>
</evidence>
<evidence type="ECO:0000256" key="3">
    <source>
        <dbReference type="ARBA" id="ARBA00022692"/>
    </source>
</evidence>
<evidence type="ECO:0000313" key="11">
    <source>
        <dbReference type="WBParaSite" id="SMUV_0000555301-mRNA-1"/>
    </source>
</evidence>
<dbReference type="Gene3D" id="4.10.400.10">
    <property type="entry name" value="Low-density Lipoprotein Receptor"/>
    <property type="match status" value="4"/>
</dbReference>
<sequence length="323" mass="35982">MHPMASSGVSGKLNDYEPVTTSTVEEISRTMLPASRLSQIVVHNLNAIPGPIPNSVISIPATTTTSLIDNSYAINYCDQLEFPDDVLATYNLQRIEYFIFNTSCSDIFFQCTIGQTFLLKCQSSDQAFDRLTVNCNFRTNVKECPEYDHVRHCTIRESCSENQFACCAQPQMCIDLRRRCDGHIDCADGDDENNCPSCKTDEFACVKSSRCIPASLRCNDVIDDCGDGSNMDEIGCSRNSTCLGQFVCDSNLSKSIMGSHNCIDYSKHCDGIRDCPNGEDEVNCKMGETKYLLCENQKQSVTKQKWCNGVEDCSDGSDEKYCY</sequence>
<dbReference type="InterPro" id="IPR050685">
    <property type="entry name" value="LDLR"/>
</dbReference>
<dbReference type="GO" id="GO:0016192">
    <property type="term" value="P:vesicle-mediated transport"/>
    <property type="evidence" value="ECO:0007669"/>
    <property type="project" value="UniProtKB-ARBA"/>
</dbReference>